<feature type="region of interest" description="Disordered" evidence="6">
    <location>
        <begin position="443"/>
        <end position="471"/>
    </location>
</feature>
<evidence type="ECO:0000256" key="5">
    <source>
        <dbReference type="PROSITE-ProRule" id="PRU00042"/>
    </source>
</evidence>
<keyword evidence="3 5" id="KW-0863">Zinc-finger</keyword>
<evidence type="ECO:0000256" key="1">
    <source>
        <dbReference type="ARBA" id="ARBA00022723"/>
    </source>
</evidence>
<dbReference type="SMART" id="SM00355">
    <property type="entry name" value="ZnF_C2H2"/>
    <property type="match status" value="4"/>
</dbReference>
<evidence type="ECO:0000259" key="7">
    <source>
        <dbReference type="PROSITE" id="PS50157"/>
    </source>
</evidence>
<sequence length="471" mass="55173">MEEFSDCSVLCFLCKRDNSSLVDIRYKMDRNSVKEDLMELYGDAVENYISGDDMVCWSCAQVVENMTILKRHLYEVIVDHHVSVQVHNKPGTKAFDFLNTWSYTPLLESARSPNDLLMVTGSIPYVERDGYDTPALDREVQHVTSRSRSRRKGHNWTRKKGSQNRNNSLHSRSISRYSYTSRGSKTSRVTANSATSRTTISNRKKNLQESLKKHLGGAVGDLFYRSDSFSRFSREYIKKNFLNDSDDYFEVDDILPTNGMSIRTRFATKIRDELLRQYDHFICECPHSKCKFTAYNIEKLTEHRVDVHKEMAMFLCEQCNFYYLSQDNLDKHVDIHFKTFIAYCIYCWEEYTNKRLYEKHLNEHLIYSHPCKYCDKFFLRKNQKEKHVKEEHSNPDTRIRKPKQQLILDRIDKNPQIDDEHVKNVNESSEFVVKILCQDGASSLEDSAEETDLSSSPNVDNDQINLSDIMS</sequence>
<evidence type="ECO:0000256" key="2">
    <source>
        <dbReference type="ARBA" id="ARBA00022737"/>
    </source>
</evidence>
<feature type="compositionally biased region" description="Polar residues" evidence="6">
    <location>
        <begin position="453"/>
        <end position="471"/>
    </location>
</feature>
<dbReference type="PANTHER" id="PTHR24379:SF121">
    <property type="entry name" value="C2H2-TYPE DOMAIN-CONTAINING PROTEIN"/>
    <property type="match status" value="1"/>
</dbReference>
<dbReference type="PROSITE" id="PS00028">
    <property type="entry name" value="ZINC_FINGER_C2H2_1"/>
    <property type="match status" value="2"/>
</dbReference>
<dbReference type="Gene3D" id="3.30.160.60">
    <property type="entry name" value="Classic Zinc Finger"/>
    <property type="match status" value="1"/>
</dbReference>
<dbReference type="PROSITE" id="PS50157">
    <property type="entry name" value="ZINC_FINGER_C2H2_2"/>
    <property type="match status" value="1"/>
</dbReference>
<dbReference type="InterPro" id="IPR013087">
    <property type="entry name" value="Znf_C2H2_type"/>
</dbReference>
<organism evidence="8 9">
    <name type="scientific">Pyrocoelia pectoralis</name>
    <dbReference type="NCBI Taxonomy" id="417401"/>
    <lineage>
        <taxon>Eukaryota</taxon>
        <taxon>Metazoa</taxon>
        <taxon>Ecdysozoa</taxon>
        <taxon>Arthropoda</taxon>
        <taxon>Hexapoda</taxon>
        <taxon>Insecta</taxon>
        <taxon>Pterygota</taxon>
        <taxon>Neoptera</taxon>
        <taxon>Endopterygota</taxon>
        <taxon>Coleoptera</taxon>
        <taxon>Polyphaga</taxon>
        <taxon>Elateriformia</taxon>
        <taxon>Elateroidea</taxon>
        <taxon>Lampyridae</taxon>
        <taxon>Lampyrinae</taxon>
        <taxon>Pyrocoelia</taxon>
    </lineage>
</organism>
<keyword evidence="4" id="KW-0862">Zinc</keyword>
<evidence type="ECO:0000256" key="4">
    <source>
        <dbReference type="ARBA" id="ARBA00022833"/>
    </source>
</evidence>
<dbReference type="EMBL" id="JAVRBK010000005">
    <property type="protein sequence ID" value="KAK5643864.1"/>
    <property type="molecule type" value="Genomic_DNA"/>
</dbReference>
<name>A0AAN7VI70_9COLE</name>
<evidence type="ECO:0000256" key="6">
    <source>
        <dbReference type="SAM" id="MobiDB-lite"/>
    </source>
</evidence>
<gene>
    <name evidence="8" type="ORF">RI129_007709</name>
</gene>
<dbReference type="GO" id="GO:0008270">
    <property type="term" value="F:zinc ion binding"/>
    <property type="evidence" value="ECO:0007669"/>
    <property type="project" value="UniProtKB-KW"/>
</dbReference>
<protein>
    <recommendedName>
        <fullName evidence="7">C2H2-type domain-containing protein</fullName>
    </recommendedName>
</protein>
<keyword evidence="9" id="KW-1185">Reference proteome</keyword>
<dbReference type="PANTHER" id="PTHR24379">
    <property type="entry name" value="KRAB AND ZINC FINGER DOMAIN-CONTAINING"/>
    <property type="match status" value="1"/>
</dbReference>
<evidence type="ECO:0000313" key="8">
    <source>
        <dbReference type="EMBL" id="KAK5643864.1"/>
    </source>
</evidence>
<feature type="compositionally biased region" description="Low complexity" evidence="6">
    <location>
        <begin position="171"/>
        <end position="184"/>
    </location>
</feature>
<dbReference type="AlphaFoldDB" id="A0AAN7VI70"/>
<feature type="region of interest" description="Disordered" evidence="6">
    <location>
        <begin position="139"/>
        <end position="197"/>
    </location>
</feature>
<comment type="caution">
    <text evidence="8">The sequence shown here is derived from an EMBL/GenBank/DDBJ whole genome shotgun (WGS) entry which is preliminary data.</text>
</comment>
<keyword evidence="2" id="KW-0677">Repeat</keyword>
<feature type="compositionally biased region" description="Basic residues" evidence="6">
    <location>
        <begin position="145"/>
        <end position="162"/>
    </location>
</feature>
<evidence type="ECO:0000313" key="9">
    <source>
        <dbReference type="Proteomes" id="UP001329430"/>
    </source>
</evidence>
<keyword evidence="1" id="KW-0479">Metal-binding</keyword>
<reference evidence="8 9" key="1">
    <citation type="journal article" date="2024" name="Insects">
        <title>An Improved Chromosome-Level Genome Assembly of the Firefly Pyrocoelia pectoralis.</title>
        <authorList>
            <person name="Fu X."/>
            <person name="Meyer-Rochow V.B."/>
            <person name="Ballantyne L."/>
            <person name="Zhu X."/>
        </authorList>
    </citation>
    <scope>NUCLEOTIDE SEQUENCE [LARGE SCALE GENOMIC DNA]</scope>
    <source>
        <strain evidence="8">XCY_ONT2</strain>
    </source>
</reference>
<feature type="compositionally biased region" description="Polar residues" evidence="6">
    <location>
        <begin position="186"/>
        <end position="197"/>
    </location>
</feature>
<accession>A0AAN7VI70</accession>
<dbReference type="Proteomes" id="UP001329430">
    <property type="component" value="Chromosome 5"/>
</dbReference>
<feature type="domain" description="C2H2-type" evidence="7">
    <location>
        <begin position="369"/>
        <end position="397"/>
    </location>
</feature>
<evidence type="ECO:0000256" key="3">
    <source>
        <dbReference type="ARBA" id="ARBA00022771"/>
    </source>
</evidence>
<proteinExistence type="predicted"/>